<dbReference type="GO" id="GO:0010333">
    <property type="term" value="F:terpene synthase activity"/>
    <property type="evidence" value="ECO:0007669"/>
    <property type="project" value="InterPro"/>
</dbReference>
<feature type="region of interest" description="Disordered" evidence="3">
    <location>
        <begin position="1"/>
        <end position="99"/>
    </location>
</feature>
<dbReference type="SFLD" id="SFLDG01020">
    <property type="entry name" value="Terpene_Cyclase_Like_2"/>
    <property type="match status" value="1"/>
</dbReference>
<dbReference type="Pfam" id="PF19086">
    <property type="entry name" value="Terpene_syn_C_2"/>
    <property type="match status" value="1"/>
</dbReference>
<evidence type="ECO:0000256" key="2">
    <source>
        <dbReference type="RuleBase" id="RU366034"/>
    </source>
</evidence>
<gene>
    <name evidence="4" type="primary">sspsk5794</name>
</gene>
<feature type="compositionally biased region" description="Basic and acidic residues" evidence="3">
    <location>
        <begin position="500"/>
        <end position="522"/>
    </location>
</feature>
<evidence type="ECO:0000256" key="3">
    <source>
        <dbReference type="SAM" id="MobiDB-lite"/>
    </source>
</evidence>
<accession>A0A097ZQA8</accession>
<dbReference type="EC" id="4.2.3.-" evidence="2"/>
<comment type="cofactor">
    <cofactor evidence="2">
        <name>Mg(2+)</name>
        <dbReference type="ChEBI" id="CHEBI:18420"/>
    </cofactor>
</comment>
<reference evidence="4" key="1">
    <citation type="submission" date="2014-08" db="EMBL/GenBank/DDBJ databases">
        <title>gene encoding terpene synthase.</title>
        <authorList>
            <person name="Ikeda H."/>
            <person name="Shin'ya K."/>
        </authorList>
    </citation>
    <scope>NUCLEOTIDE SEQUENCE</scope>
    <source>
        <strain evidence="4">SK 1894</strain>
    </source>
</reference>
<organism evidence="4">
    <name type="scientific">Streptomyces sp. SK 1894</name>
    <dbReference type="NCBI Taxonomy" id="1533813"/>
    <lineage>
        <taxon>Bacteria</taxon>
        <taxon>Bacillati</taxon>
        <taxon>Actinomycetota</taxon>
        <taxon>Actinomycetes</taxon>
        <taxon>Kitasatosporales</taxon>
        <taxon>Streptomycetaceae</taxon>
        <taxon>Streptomyces</taxon>
    </lineage>
</organism>
<feature type="compositionally biased region" description="Low complexity" evidence="3">
    <location>
        <begin position="1"/>
        <end position="53"/>
    </location>
</feature>
<evidence type="ECO:0000313" key="4">
    <source>
        <dbReference type="EMBL" id="BAP82221.1"/>
    </source>
</evidence>
<keyword evidence="1 2" id="KW-0456">Lyase</keyword>
<feature type="compositionally biased region" description="Low complexity" evidence="3">
    <location>
        <begin position="81"/>
        <end position="92"/>
    </location>
</feature>
<sequence length="522" mass="56791">MTTTSLTATGGTRPRSAPQQPAGPEPAAYQPGGCPAAPQQSAPQQPGPSQAGAHSGPRHSASYQPAPHPADPVTTRRMAADADPAARSGPGDDPTRAADPATGALLELWPAPGHPLLTLEPHISPWHDQLETAVMNWADSYDLLDSPAARDRLARSHLGTLIARSYPAMGLHRAEAVAGWFTWAFVIDDCHDRQPEGTIDHDSSAFRILRLLTPDATLPATTASRLDAILARVWHDLARDRSAAWRMRFTLHMTHFLAAFKYESLNRRHHHTPGLLGYTQLRRASGGITPSLDLLEVASDREIPPLLHESDQFQTMFNRASDVVVWVNDIVSLRKELVAGETTNGVLVLARERGCGLQEAIDAVYQRVGRWVDEFRQAREELRVLSGQWLGLTRGERHAVESYADGMEAWMRGNLDWSFCSDRYQRADGVRLTSDTDLVRGAGPAEPVRPAGPGGDHGHAQSHGHGHAQGGHGHGHGQKHGHGSGRGHGTGQGHGHHHGHDHDHGYDRGWYEPAPRSRVEAS</sequence>
<dbReference type="Gene3D" id="1.10.600.10">
    <property type="entry name" value="Farnesyl Diphosphate Synthase"/>
    <property type="match status" value="1"/>
</dbReference>
<dbReference type="GO" id="GO:0046872">
    <property type="term" value="F:metal ion binding"/>
    <property type="evidence" value="ECO:0007669"/>
    <property type="project" value="UniProtKB-KW"/>
</dbReference>
<comment type="similarity">
    <text evidence="2">Belongs to the terpene synthase family.</text>
</comment>
<proteinExistence type="inferred from homology"/>
<feature type="compositionally biased region" description="Basic residues" evidence="3">
    <location>
        <begin position="473"/>
        <end position="485"/>
    </location>
</feature>
<dbReference type="SUPFAM" id="SSF48576">
    <property type="entry name" value="Terpenoid synthases"/>
    <property type="match status" value="1"/>
</dbReference>
<dbReference type="InterPro" id="IPR034686">
    <property type="entry name" value="Terpene_cyclase-like_2"/>
</dbReference>
<keyword evidence="2" id="KW-0460">Magnesium</keyword>
<dbReference type="AlphaFoldDB" id="A0A097ZQA8"/>
<dbReference type="EMBL" id="AB981727">
    <property type="protein sequence ID" value="BAP82221.1"/>
    <property type="molecule type" value="Genomic_DNA"/>
</dbReference>
<dbReference type="PANTHER" id="PTHR35201">
    <property type="entry name" value="TERPENE SYNTHASE"/>
    <property type="match status" value="1"/>
</dbReference>
<dbReference type="InterPro" id="IPR008949">
    <property type="entry name" value="Isoprenoid_synthase_dom_sf"/>
</dbReference>
<dbReference type="PANTHER" id="PTHR35201:SF4">
    <property type="entry name" value="BETA-PINACENE SYNTHASE-RELATED"/>
    <property type="match status" value="1"/>
</dbReference>
<keyword evidence="2" id="KW-0479">Metal-binding</keyword>
<name>A0A097ZQA8_9ACTN</name>
<dbReference type="SFLD" id="SFLDS00005">
    <property type="entry name" value="Isoprenoid_Synthase_Type_I"/>
    <property type="match status" value="1"/>
</dbReference>
<evidence type="ECO:0000256" key="1">
    <source>
        <dbReference type="ARBA" id="ARBA00023239"/>
    </source>
</evidence>
<protein>
    <recommendedName>
        <fullName evidence="2">Terpene synthase</fullName>
        <ecNumber evidence="2">4.2.3.-</ecNumber>
    </recommendedName>
</protein>
<feature type="region of interest" description="Disordered" evidence="3">
    <location>
        <begin position="435"/>
        <end position="522"/>
    </location>
</feature>